<dbReference type="AlphaFoldDB" id="A0A517R4A0"/>
<feature type="disulfide bond" description="Redox-active" evidence="9">
    <location>
        <begin position="73"/>
        <end position="78"/>
    </location>
</feature>
<accession>A0A517R4A0</accession>
<evidence type="ECO:0000256" key="1">
    <source>
        <dbReference type="ARBA" id="ARBA00007532"/>
    </source>
</evidence>
<evidence type="ECO:0000256" key="2">
    <source>
        <dbReference type="ARBA" id="ARBA00022630"/>
    </source>
</evidence>
<dbReference type="SUPFAM" id="SSF51905">
    <property type="entry name" value="FAD/NAD(P)-binding domain"/>
    <property type="match status" value="1"/>
</dbReference>
<evidence type="ECO:0000256" key="4">
    <source>
        <dbReference type="ARBA" id="ARBA00022857"/>
    </source>
</evidence>
<organism evidence="13 14">
    <name type="scientific">Stratiformator vulcanicus</name>
    <dbReference type="NCBI Taxonomy" id="2527980"/>
    <lineage>
        <taxon>Bacteria</taxon>
        <taxon>Pseudomonadati</taxon>
        <taxon>Planctomycetota</taxon>
        <taxon>Planctomycetia</taxon>
        <taxon>Planctomycetales</taxon>
        <taxon>Planctomycetaceae</taxon>
        <taxon>Stratiformator</taxon>
    </lineage>
</organism>
<dbReference type="PANTHER" id="PTHR43014:SF2">
    <property type="entry name" value="MERCURIC REDUCTASE"/>
    <property type="match status" value="1"/>
</dbReference>
<dbReference type="Gene3D" id="3.50.50.60">
    <property type="entry name" value="FAD/NAD(P)-binding domain"/>
    <property type="match status" value="2"/>
</dbReference>
<comment type="cofactor">
    <cofactor evidence="8">
        <name>FAD</name>
        <dbReference type="ChEBI" id="CHEBI:57692"/>
    </cofactor>
    <text evidence="8">Binds 1 FAD per subunit.</text>
</comment>
<dbReference type="PRINTS" id="PR00368">
    <property type="entry name" value="FADPNR"/>
</dbReference>
<dbReference type="Proteomes" id="UP000317318">
    <property type="component" value="Chromosome"/>
</dbReference>
<dbReference type="InterPro" id="IPR036188">
    <property type="entry name" value="FAD/NAD-bd_sf"/>
</dbReference>
<dbReference type="GO" id="GO:0003955">
    <property type="term" value="F:NAD(P)H dehydrogenase (quinone) activity"/>
    <property type="evidence" value="ECO:0007669"/>
    <property type="project" value="TreeGrafter"/>
</dbReference>
<evidence type="ECO:0000256" key="7">
    <source>
        <dbReference type="ARBA" id="ARBA00023284"/>
    </source>
</evidence>
<proteinExistence type="inferred from homology"/>
<dbReference type="Pfam" id="PF07992">
    <property type="entry name" value="Pyr_redox_2"/>
    <property type="match status" value="1"/>
</dbReference>
<sequence length="508" mass="54397">MTSGITALEPLIDHNLRLQANVRPETWENPTPQGRYNMVVIGAGTAGLVTAAGAAGLGAKVALIEKSLLGGDCLNVGCVPSKALLSAAHAAARRRRAVDGIVANGQELIVDFPAVMQRMRRLRADISPNDSAERFRSLGVDVYLGEAKFVAEDAVEVEGTRLEFSKACIATGGRAAAPPIDGLVDADYLTNETVFSLTELPRRLVVLGGGPIGCELAQCFARFGSDVTLIERSAHVLARESSEAAAVVQNALIEDGVDLKLNSSVQRVESRGGETIVWYQSNGDEKSIQADRLLIAVGRVPNIDLNLNAAGVEFDERQGIQVSDRLQTSNSRIYAAGDVASKYKFTHAADFLARTVIRNAFFWGRGKASALTIPHATYTSPELAHVGLTESEAVENGPAIRTFRQEFSDIDRAIVEEETAGFVQVHVKKGTDKIVGATVVGEHAGELISQFSLAMTSGIGLGQFAATIYPYPTRAEAVRKLGDQYQKSKLTPFTAKLLKAMIQFTSSK</sequence>
<feature type="binding site" evidence="8">
    <location>
        <position position="231"/>
    </location>
    <ligand>
        <name>NAD(+)</name>
        <dbReference type="ChEBI" id="CHEBI:57540"/>
    </ligand>
</feature>
<dbReference type="GO" id="GO:0016668">
    <property type="term" value="F:oxidoreductase activity, acting on a sulfur group of donors, NAD(P) as acceptor"/>
    <property type="evidence" value="ECO:0007669"/>
    <property type="project" value="InterPro"/>
</dbReference>
<evidence type="ECO:0000259" key="12">
    <source>
        <dbReference type="Pfam" id="PF07992"/>
    </source>
</evidence>
<evidence type="ECO:0000313" key="14">
    <source>
        <dbReference type="Proteomes" id="UP000317318"/>
    </source>
</evidence>
<protein>
    <submittedName>
        <fullName evidence="13">Mercuric reductase</fullName>
        <ecNumber evidence="13">1.16.1.1</ecNumber>
    </submittedName>
</protein>
<dbReference type="PIRSF" id="PIRSF000350">
    <property type="entry name" value="Mercury_reductase_MerA"/>
    <property type="match status" value="1"/>
</dbReference>
<reference evidence="13 14" key="1">
    <citation type="submission" date="2019-02" db="EMBL/GenBank/DDBJ databases">
        <title>Deep-cultivation of Planctomycetes and their phenomic and genomic characterization uncovers novel biology.</title>
        <authorList>
            <person name="Wiegand S."/>
            <person name="Jogler M."/>
            <person name="Boedeker C."/>
            <person name="Pinto D."/>
            <person name="Vollmers J."/>
            <person name="Rivas-Marin E."/>
            <person name="Kohn T."/>
            <person name="Peeters S.H."/>
            <person name="Heuer A."/>
            <person name="Rast P."/>
            <person name="Oberbeckmann S."/>
            <person name="Bunk B."/>
            <person name="Jeske O."/>
            <person name="Meyerdierks A."/>
            <person name="Storesund J.E."/>
            <person name="Kallscheuer N."/>
            <person name="Luecker S."/>
            <person name="Lage O.M."/>
            <person name="Pohl T."/>
            <person name="Merkel B.J."/>
            <person name="Hornburger P."/>
            <person name="Mueller R.-W."/>
            <person name="Bruemmer F."/>
            <person name="Labrenz M."/>
            <person name="Spormann A.M."/>
            <person name="Op den Camp H."/>
            <person name="Overmann J."/>
            <person name="Amann R."/>
            <person name="Jetten M.S.M."/>
            <person name="Mascher T."/>
            <person name="Medema M.H."/>
            <person name="Devos D.P."/>
            <person name="Kaster A.-K."/>
            <person name="Ovreas L."/>
            <person name="Rohde M."/>
            <person name="Galperin M.Y."/>
            <person name="Jogler C."/>
        </authorList>
    </citation>
    <scope>NUCLEOTIDE SEQUENCE [LARGE SCALE GENOMIC DNA]</scope>
    <source>
        <strain evidence="13 14">Pan189</strain>
    </source>
</reference>
<evidence type="ECO:0000259" key="11">
    <source>
        <dbReference type="Pfam" id="PF02852"/>
    </source>
</evidence>
<dbReference type="NCBIfam" id="NF004991">
    <property type="entry name" value="PRK06370.1-3"/>
    <property type="match status" value="1"/>
</dbReference>
<dbReference type="KEGG" id="svp:Pan189_30870"/>
<evidence type="ECO:0000256" key="3">
    <source>
        <dbReference type="ARBA" id="ARBA00022827"/>
    </source>
</evidence>
<keyword evidence="5 10" id="KW-0560">Oxidoreductase</keyword>
<keyword evidence="2 10" id="KW-0285">Flavoprotein</keyword>
<dbReference type="EMBL" id="CP036268">
    <property type="protein sequence ID" value="QDT38691.1"/>
    <property type="molecule type" value="Genomic_DNA"/>
</dbReference>
<feature type="domain" description="Pyridine nucleotide-disulphide oxidoreductase dimerisation" evidence="11">
    <location>
        <begin position="373"/>
        <end position="480"/>
    </location>
</feature>
<comment type="similarity">
    <text evidence="1 10">Belongs to the class-I pyridine nucleotide-disulfide oxidoreductase family.</text>
</comment>
<dbReference type="InterPro" id="IPR023753">
    <property type="entry name" value="FAD/NAD-binding_dom"/>
</dbReference>
<keyword evidence="7 10" id="KW-0676">Redox-active center</keyword>
<evidence type="ECO:0000256" key="5">
    <source>
        <dbReference type="ARBA" id="ARBA00023002"/>
    </source>
</evidence>
<dbReference type="InterPro" id="IPR012999">
    <property type="entry name" value="Pyr_OxRdtase_I_AS"/>
</dbReference>
<gene>
    <name evidence="13" type="primary">merA</name>
    <name evidence="13" type="ORF">Pan189_30870</name>
</gene>
<dbReference type="FunFam" id="3.50.50.60:FF:000379">
    <property type="entry name" value="Mercuric reductase"/>
    <property type="match status" value="1"/>
</dbReference>
<dbReference type="InterPro" id="IPR004099">
    <property type="entry name" value="Pyr_nucl-diS_OxRdtase_dimer"/>
</dbReference>
<evidence type="ECO:0000313" key="13">
    <source>
        <dbReference type="EMBL" id="QDT38691.1"/>
    </source>
</evidence>
<dbReference type="SUPFAM" id="SSF55424">
    <property type="entry name" value="FAD/NAD-linked reductases, dimerisation (C-terminal) domain"/>
    <property type="match status" value="1"/>
</dbReference>
<dbReference type="FunFam" id="3.30.390.30:FF:000001">
    <property type="entry name" value="Dihydrolipoyl dehydrogenase"/>
    <property type="match status" value="1"/>
</dbReference>
<keyword evidence="6" id="KW-1015">Disulfide bond</keyword>
<keyword evidence="3 8" id="KW-0274">FAD</keyword>
<dbReference type="EC" id="1.16.1.1" evidence="13"/>
<evidence type="ECO:0000256" key="8">
    <source>
        <dbReference type="PIRSR" id="PIRSR000350-3"/>
    </source>
</evidence>
<feature type="binding site" evidence="8">
    <location>
        <position position="82"/>
    </location>
    <ligand>
        <name>FAD</name>
        <dbReference type="ChEBI" id="CHEBI:57692"/>
    </ligand>
</feature>
<feature type="binding site" evidence="8">
    <location>
        <begin position="208"/>
        <end position="215"/>
    </location>
    <ligand>
        <name>NAD(+)</name>
        <dbReference type="ChEBI" id="CHEBI:57540"/>
    </ligand>
</feature>
<dbReference type="PRINTS" id="PR00411">
    <property type="entry name" value="PNDRDTASEI"/>
</dbReference>
<keyword evidence="8" id="KW-0520">NAD</keyword>
<dbReference type="InterPro" id="IPR016156">
    <property type="entry name" value="FAD/NAD-linked_Rdtase_dimer_sf"/>
</dbReference>
<name>A0A517R4A0_9PLAN</name>
<feature type="binding site" evidence="8">
    <location>
        <position position="338"/>
    </location>
    <ligand>
        <name>FAD</name>
        <dbReference type="ChEBI" id="CHEBI:57692"/>
    </ligand>
</feature>
<dbReference type="GO" id="GO:0016152">
    <property type="term" value="F:mercury (II) reductase (NADP+) activity"/>
    <property type="evidence" value="ECO:0007669"/>
    <property type="project" value="UniProtKB-EC"/>
</dbReference>
<keyword evidence="8" id="KW-0547">Nucleotide-binding</keyword>
<dbReference type="Pfam" id="PF02852">
    <property type="entry name" value="Pyr_redox_dim"/>
    <property type="match status" value="1"/>
</dbReference>
<keyword evidence="4" id="KW-0521">NADP</keyword>
<evidence type="ECO:0000256" key="6">
    <source>
        <dbReference type="ARBA" id="ARBA00023157"/>
    </source>
</evidence>
<feature type="domain" description="FAD/NAD(P)-binding" evidence="12">
    <location>
        <begin position="36"/>
        <end position="349"/>
    </location>
</feature>
<dbReference type="PROSITE" id="PS00076">
    <property type="entry name" value="PYRIDINE_REDOX_1"/>
    <property type="match status" value="1"/>
</dbReference>
<evidence type="ECO:0000256" key="10">
    <source>
        <dbReference type="RuleBase" id="RU003691"/>
    </source>
</evidence>
<keyword evidence="14" id="KW-1185">Reference proteome</keyword>
<dbReference type="GO" id="GO:0050660">
    <property type="term" value="F:flavin adenine dinucleotide binding"/>
    <property type="evidence" value="ECO:0007669"/>
    <property type="project" value="TreeGrafter"/>
</dbReference>
<dbReference type="RefSeq" id="WP_310820542.1">
    <property type="nucleotide sequence ID" value="NZ_CP036268.1"/>
</dbReference>
<evidence type="ECO:0000256" key="9">
    <source>
        <dbReference type="PIRSR" id="PIRSR000350-4"/>
    </source>
</evidence>
<dbReference type="PANTHER" id="PTHR43014">
    <property type="entry name" value="MERCURIC REDUCTASE"/>
    <property type="match status" value="1"/>
</dbReference>
<dbReference type="Gene3D" id="3.30.390.30">
    <property type="match status" value="1"/>
</dbReference>
<dbReference type="InterPro" id="IPR001100">
    <property type="entry name" value="Pyr_nuc-diS_OxRdtase"/>
</dbReference>
<feature type="binding site" evidence="8">
    <location>
        <position position="298"/>
    </location>
    <ligand>
        <name>NAD(+)</name>
        <dbReference type="ChEBI" id="CHEBI:57540"/>
    </ligand>
</feature>